<keyword evidence="2" id="KW-0812">Transmembrane</keyword>
<accession>A0A402AFK3</accession>
<feature type="transmembrane region" description="Helical" evidence="2">
    <location>
        <begin position="125"/>
        <end position="150"/>
    </location>
</feature>
<protein>
    <submittedName>
        <fullName evidence="3">Uncharacterized protein</fullName>
    </submittedName>
</protein>
<name>A0A402AFK3_9CHLR</name>
<evidence type="ECO:0000313" key="4">
    <source>
        <dbReference type="Proteomes" id="UP000287188"/>
    </source>
</evidence>
<organism evidence="3 4">
    <name type="scientific">Dictyobacter kobayashii</name>
    <dbReference type="NCBI Taxonomy" id="2014872"/>
    <lineage>
        <taxon>Bacteria</taxon>
        <taxon>Bacillati</taxon>
        <taxon>Chloroflexota</taxon>
        <taxon>Ktedonobacteria</taxon>
        <taxon>Ktedonobacterales</taxon>
        <taxon>Dictyobacteraceae</taxon>
        <taxon>Dictyobacter</taxon>
    </lineage>
</organism>
<dbReference type="OrthoDB" id="149925at2"/>
<feature type="compositionally biased region" description="Polar residues" evidence="1">
    <location>
        <begin position="1"/>
        <end position="18"/>
    </location>
</feature>
<feature type="compositionally biased region" description="Basic and acidic residues" evidence="1">
    <location>
        <begin position="45"/>
        <end position="60"/>
    </location>
</feature>
<proteinExistence type="predicted"/>
<dbReference type="RefSeq" id="WP_126549466.1">
    <property type="nucleotide sequence ID" value="NZ_BIFS01000001.1"/>
</dbReference>
<gene>
    <name evidence="3" type="ORF">KDK_16440</name>
</gene>
<evidence type="ECO:0000256" key="2">
    <source>
        <dbReference type="SAM" id="Phobius"/>
    </source>
</evidence>
<sequence>MEQSSYVRATRRGSTQQGPAMPDIFDEEYDDIWPSSRSSSSVRRYRSDVQTETGRPRGDEQWSAYTDPRVSRPTGKNAVPARRTASHPPVSSSASRRQVDTEDVGVPARRPRPTSVHDEARRMHWTVYAGLAMISMMVGWMILSGVAHWWQGVEDDWHYGRPRTSQTDQVVGHHDSASNPSHFIAMNLNRHIQVIEFQGATRRTPKYMWGLS</sequence>
<evidence type="ECO:0000313" key="3">
    <source>
        <dbReference type="EMBL" id="GCE17844.1"/>
    </source>
</evidence>
<feature type="region of interest" description="Disordered" evidence="1">
    <location>
        <begin position="1"/>
        <end position="117"/>
    </location>
</feature>
<evidence type="ECO:0000256" key="1">
    <source>
        <dbReference type="SAM" id="MobiDB-lite"/>
    </source>
</evidence>
<dbReference type="AlphaFoldDB" id="A0A402AFK3"/>
<dbReference type="EMBL" id="BIFS01000001">
    <property type="protein sequence ID" value="GCE17844.1"/>
    <property type="molecule type" value="Genomic_DNA"/>
</dbReference>
<dbReference type="Proteomes" id="UP000287188">
    <property type="component" value="Unassembled WGS sequence"/>
</dbReference>
<comment type="caution">
    <text evidence="3">The sequence shown here is derived from an EMBL/GenBank/DDBJ whole genome shotgun (WGS) entry which is preliminary data.</text>
</comment>
<reference evidence="4" key="1">
    <citation type="submission" date="2018-12" db="EMBL/GenBank/DDBJ databases">
        <title>Tengunoibacter tsumagoiensis gen. nov., sp. nov., Dictyobacter kobayashii sp. nov., D. alpinus sp. nov., and D. joshuensis sp. nov. and description of Dictyobacteraceae fam. nov. within the order Ktedonobacterales isolated from Tengu-no-mugimeshi.</title>
        <authorList>
            <person name="Wang C.M."/>
            <person name="Zheng Y."/>
            <person name="Sakai Y."/>
            <person name="Toyoda A."/>
            <person name="Minakuchi Y."/>
            <person name="Abe K."/>
            <person name="Yokota A."/>
            <person name="Yabe S."/>
        </authorList>
    </citation>
    <scope>NUCLEOTIDE SEQUENCE [LARGE SCALE GENOMIC DNA]</scope>
    <source>
        <strain evidence="4">Uno11</strain>
    </source>
</reference>
<keyword evidence="4" id="KW-1185">Reference proteome</keyword>
<keyword evidence="2" id="KW-0472">Membrane</keyword>
<keyword evidence="2" id="KW-1133">Transmembrane helix</keyword>